<feature type="chain" id="PRO_5027013472" evidence="2">
    <location>
        <begin position="18"/>
        <end position="407"/>
    </location>
</feature>
<feature type="domain" description="NodB homology" evidence="3">
    <location>
        <begin position="230"/>
        <end position="407"/>
    </location>
</feature>
<evidence type="ECO:0000256" key="1">
    <source>
        <dbReference type="ARBA" id="ARBA00022729"/>
    </source>
</evidence>
<gene>
    <name evidence="4" type="ORF">GBB84_08570</name>
</gene>
<dbReference type="AlphaFoldDB" id="A0A6L5E8Q4"/>
<dbReference type="PANTHER" id="PTHR34216">
    <property type="match status" value="1"/>
</dbReference>
<dbReference type="Proteomes" id="UP000475079">
    <property type="component" value="Unassembled WGS sequence"/>
</dbReference>
<sequence length="407" mass="46218">MKYLFLLLLSLSTVVSAALPARYMQTTEDAAIWAQIGDDMVTVGNIRAGQIISVIPVAADYYEFKFGFGTGFIDKGHLEPVQGKQRVEDSLGDLNKPLSNQNLITWQATPVYNAPNVGSAPFGVLADNLRYPIISKLKDRLNQTWYQIRIGDRLAWISALDAQEDRGLPVLTYHHILRDEENTRFRHTSTTTSVRAFSNQMTWLRDRGYSTLTMTQLEGYVRNKLNLPARAVVITFDDGLKSVSRYAYPVLKQYGMKATAFIISSRIKVRPQKWDPKSLQFMSISELNGIRDVFDFQSHTHFLHRVDGNRRPILLSRSHHNILYDFERSRRALAPFNPHVLYLSYPFGSYNATAVKAAEEAGFHLAVTTVKGKVKPGDNPFLLKRLYILRTDSLETMSRLISNQPQG</sequence>
<dbReference type="InterPro" id="IPR011330">
    <property type="entry name" value="Glyco_hydro/deAcase_b/a-brl"/>
</dbReference>
<organism evidence="4 5">
    <name type="scientific">Citrobacter telavivensis</name>
    <dbReference type="NCBI Taxonomy" id="2653932"/>
    <lineage>
        <taxon>Bacteria</taxon>
        <taxon>Pseudomonadati</taxon>
        <taxon>Pseudomonadota</taxon>
        <taxon>Gammaproteobacteria</taxon>
        <taxon>Enterobacterales</taxon>
        <taxon>Enterobacteriaceae</taxon>
        <taxon>Citrobacter</taxon>
    </lineage>
</organism>
<dbReference type="PROSITE" id="PS51677">
    <property type="entry name" value="NODB"/>
    <property type="match status" value="1"/>
</dbReference>
<protein>
    <submittedName>
        <fullName evidence="4">Polysaccharide deacetylase family protein</fullName>
    </submittedName>
</protein>
<dbReference type="SUPFAM" id="SSF88713">
    <property type="entry name" value="Glycoside hydrolase/deacetylase"/>
    <property type="match status" value="1"/>
</dbReference>
<accession>A0A6L5E8Q4</accession>
<dbReference type="PANTHER" id="PTHR34216:SF13">
    <property type="entry name" value="XYLANASE_CHITIN DEACETYLASE"/>
    <property type="match status" value="1"/>
</dbReference>
<dbReference type="Gene3D" id="3.20.20.370">
    <property type="entry name" value="Glycoside hydrolase/deacetylase"/>
    <property type="match status" value="1"/>
</dbReference>
<evidence type="ECO:0000259" key="3">
    <source>
        <dbReference type="PROSITE" id="PS51677"/>
    </source>
</evidence>
<feature type="signal peptide" evidence="2">
    <location>
        <begin position="1"/>
        <end position="17"/>
    </location>
</feature>
<dbReference type="GO" id="GO:0005975">
    <property type="term" value="P:carbohydrate metabolic process"/>
    <property type="evidence" value="ECO:0007669"/>
    <property type="project" value="InterPro"/>
</dbReference>
<name>A0A6L5E8Q4_9ENTR</name>
<comment type="caution">
    <text evidence="4">The sequence shown here is derived from an EMBL/GenBank/DDBJ whole genome shotgun (WGS) entry which is preliminary data.</text>
</comment>
<keyword evidence="1 2" id="KW-0732">Signal</keyword>
<evidence type="ECO:0000313" key="4">
    <source>
        <dbReference type="EMBL" id="MPQ50960.1"/>
    </source>
</evidence>
<proteinExistence type="predicted"/>
<dbReference type="EMBL" id="WHIY01000005">
    <property type="protein sequence ID" value="MPQ50960.1"/>
    <property type="molecule type" value="Genomic_DNA"/>
</dbReference>
<dbReference type="GO" id="GO:0016810">
    <property type="term" value="F:hydrolase activity, acting on carbon-nitrogen (but not peptide) bonds"/>
    <property type="evidence" value="ECO:0007669"/>
    <property type="project" value="InterPro"/>
</dbReference>
<evidence type="ECO:0000313" key="5">
    <source>
        <dbReference type="Proteomes" id="UP000475079"/>
    </source>
</evidence>
<keyword evidence="5" id="KW-1185">Reference proteome</keyword>
<dbReference type="CDD" id="cd10966">
    <property type="entry name" value="CE4_yadE_5s"/>
    <property type="match status" value="1"/>
</dbReference>
<evidence type="ECO:0000256" key="2">
    <source>
        <dbReference type="SAM" id="SignalP"/>
    </source>
</evidence>
<dbReference type="Pfam" id="PF01522">
    <property type="entry name" value="Polysacc_deac_1"/>
    <property type="match status" value="1"/>
</dbReference>
<dbReference type="InterPro" id="IPR051398">
    <property type="entry name" value="Polysacch_Deacetylase"/>
</dbReference>
<reference evidence="4 5" key="1">
    <citation type="submission" date="2019-10" db="EMBL/GenBank/DDBJ databases">
        <title>Characterization of a new Citrobacter species.</title>
        <authorList>
            <person name="Goncalves Ribeiro T."/>
            <person name="Izdebski R."/>
            <person name="Urbanowicz P."/>
            <person name="Carmeli Y."/>
            <person name="Gniadkowski M."/>
            <person name="Peixe L."/>
        </authorList>
    </citation>
    <scope>NUCLEOTIDE SEQUENCE [LARGE SCALE GENOMIC DNA]</scope>
    <source>
        <strain evidence="4 5">NMI7905_11</strain>
    </source>
</reference>
<dbReference type="InterPro" id="IPR002509">
    <property type="entry name" value="NODB_dom"/>
</dbReference>